<evidence type="ECO:0000313" key="9">
    <source>
        <dbReference type="Proteomes" id="UP001221686"/>
    </source>
</evidence>
<dbReference type="RefSeq" id="WP_272084202.1">
    <property type="nucleotide sequence ID" value="NZ_JAQNDL010000001.1"/>
</dbReference>
<dbReference type="Proteomes" id="UP001221686">
    <property type="component" value="Unassembled WGS sequence"/>
</dbReference>
<name>A0ABT5DQ51_9BACT</name>
<organism evidence="8 9">
    <name type="scientific">Nannocystis bainbridge</name>
    <dbReference type="NCBI Taxonomy" id="2995303"/>
    <lineage>
        <taxon>Bacteria</taxon>
        <taxon>Pseudomonadati</taxon>
        <taxon>Myxococcota</taxon>
        <taxon>Polyangia</taxon>
        <taxon>Nannocystales</taxon>
        <taxon>Nannocystaceae</taxon>
        <taxon>Nannocystis</taxon>
    </lineage>
</organism>
<protein>
    <recommendedName>
        <fullName evidence="10">Receptor L-domain domain-containing protein</fullName>
    </recommendedName>
</protein>
<sequence>MTRLTLSSSSHRALALDSLVLTAGLSLFAACPGESGTGTETASTEATDASTSSQGSDATGPTTSTTEESTAPLTPDSESSEGSSGGETSEGSSSGETSESSTSEVSSTGETSESATGESSTGEDSTTGSTSEDSSTGEGSTGEPIDCAPDLEVLGGSFSIENSLDVAALAAYGEITGDLTIHAPGLTSLAGLQCLRRVGGDLEIVQTALASLDGLDSLEEVGGQLVIEANAPLASLHALAKLTSIGATPQGFGRFELIGHPSLKDLQGLGALSFVGGSVKVSGNGIESLVGLGAATIDGEIRFEYNGELVDVLDVAAFLPKSTAYFGHNKKLWCGNAEMAHALMKANGFKGSMALYDNLDGCGFSP</sequence>
<reference evidence="8 9" key="1">
    <citation type="submission" date="2022-11" db="EMBL/GenBank/DDBJ databases">
        <title>Minimal conservation of predation-associated metabolite biosynthetic gene clusters underscores biosynthetic potential of Myxococcota including descriptions for ten novel species: Archangium lansinium sp. nov., Myxococcus landrumus sp. nov., Nannocystis bai.</title>
        <authorList>
            <person name="Ahearne A."/>
            <person name="Stevens C."/>
            <person name="Dowd S."/>
        </authorList>
    </citation>
    <scope>NUCLEOTIDE SEQUENCE [LARGE SCALE GENOMIC DNA]</scope>
    <source>
        <strain evidence="8 9">BB15-2</strain>
    </source>
</reference>
<dbReference type="PROSITE" id="PS51257">
    <property type="entry name" value="PROKAR_LIPOPROTEIN"/>
    <property type="match status" value="1"/>
</dbReference>
<gene>
    <name evidence="8" type="ORF">POL25_02665</name>
</gene>
<evidence type="ECO:0000313" key="8">
    <source>
        <dbReference type="EMBL" id="MDC0715777.1"/>
    </source>
</evidence>
<keyword evidence="5" id="KW-0325">Glycoprotein</keyword>
<accession>A0ABT5DQ51</accession>
<keyword evidence="3" id="KW-0964">Secreted</keyword>
<proteinExistence type="predicted"/>
<evidence type="ECO:0000256" key="1">
    <source>
        <dbReference type="ARBA" id="ARBA00004191"/>
    </source>
</evidence>
<feature type="chain" id="PRO_5047530757" description="Receptor L-domain domain-containing protein" evidence="7">
    <location>
        <begin position="30"/>
        <end position="366"/>
    </location>
</feature>
<feature type="signal peptide" evidence="7">
    <location>
        <begin position="1"/>
        <end position="29"/>
    </location>
</feature>
<evidence type="ECO:0000256" key="5">
    <source>
        <dbReference type="ARBA" id="ARBA00023180"/>
    </source>
</evidence>
<evidence type="ECO:0000256" key="3">
    <source>
        <dbReference type="ARBA" id="ARBA00022525"/>
    </source>
</evidence>
<keyword evidence="9" id="KW-1185">Reference proteome</keyword>
<comment type="caution">
    <text evidence="8">The sequence shown here is derived from an EMBL/GenBank/DDBJ whole genome shotgun (WGS) entry which is preliminary data.</text>
</comment>
<feature type="region of interest" description="Disordered" evidence="6">
    <location>
        <begin position="29"/>
        <end position="149"/>
    </location>
</feature>
<keyword evidence="2" id="KW-0134">Cell wall</keyword>
<dbReference type="SUPFAM" id="SSF52058">
    <property type="entry name" value="L domain-like"/>
    <property type="match status" value="1"/>
</dbReference>
<dbReference type="Gene3D" id="3.80.20.20">
    <property type="entry name" value="Receptor L-domain"/>
    <property type="match status" value="1"/>
</dbReference>
<evidence type="ECO:0008006" key="10">
    <source>
        <dbReference type="Google" id="ProtNLM"/>
    </source>
</evidence>
<dbReference type="EMBL" id="JAQNDL010000001">
    <property type="protein sequence ID" value="MDC0715777.1"/>
    <property type="molecule type" value="Genomic_DNA"/>
</dbReference>
<feature type="compositionally biased region" description="Low complexity" evidence="6">
    <location>
        <begin position="80"/>
        <end position="143"/>
    </location>
</feature>
<evidence type="ECO:0000256" key="6">
    <source>
        <dbReference type="SAM" id="MobiDB-lite"/>
    </source>
</evidence>
<evidence type="ECO:0000256" key="4">
    <source>
        <dbReference type="ARBA" id="ARBA00022729"/>
    </source>
</evidence>
<dbReference type="PANTHER" id="PTHR31018:SF3">
    <property type="entry name" value="RECEPTOR PROTEIN-TYROSINE KINASE"/>
    <property type="match status" value="1"/>
</dbReference>
<feature type="compositionally biased region" description="Low complexity" evidence="6">
    <location>
        <begin position="33"/>
        <end position="74"/>
    </location>
</feature>
<dbReference type="InterPro" id="IPR036941">
    <property type="entry name" value="Rcpt_L-dom_sf"/>
</dbReference>
<keyword evidence="4 7" id="KW-0732">Signal</keyword>
<evidence type="ECO:0000256" key="2">
    <source>
        <dbReference type="ARBA" id="ARBA00022512"/>
    </source>
</evidence>
<evidence type="ECO:0000256" key="7">
    <source>
        <dbReference type="SAM" id="SignalP"/>
    </source>
</evidence>
<dbReference type="InterPro" id="IPR051648">
    <property type="entry name" value="CWI-Assembly_Regulator"/>
</dbReference>
<comment type="subcellular location">
    <subcellularLocation>
        <location evidence="1">Secreted</location>
        <location evidence="1">Cell wall</location>
    </subcellularLocation>
</comment>
<dbReference type="PANTHER" id="PTHR31018">
    <property type="entry name" value="SPORULATION-SPECIFIC PROTEIN-RELATED"/>
    <property type="match status" value="1"/>
</dbReference>